<dbReference type="InterPro" id="IPR018710">
    <property type="entry name" value="DUF2232"/>
</dbReference>
<proteinExistence type="predicted"/>
<name>A0ABW3Z996_9HYPH</name>
<feature type="transmembrane region" description="Helical" evidence="1">
    <location>
        <begin position="175"/>
        <end position="197"/>
    </location>
</feature>
<evidence type="ECO:0000313" key="2">
    <source>
        <dbReference type="EMBL" id="MFD1332557.1"/>
    </source>
</evidence>
<evidence type="ECO:0000256" key="1">
    <source>
        <dbReference type="SAM" id="Phobius"/>
    </source>
</evidence>
<feature type="transmembrane region" description="Helical" evidence="1">
    <location>
        <begin position="28"/>
        <end position="49"/>
    </location>
</feature>
<evidence type="ECO:0000313" key="3">
    <source>
        <dbReference type="Proteomes" id="UP001597171"/>
    </source>
</evidence>
<feature type="transmembrane region" description="Helical" evidence="1">
    <location>
        <begin position="217"/>
        <end position="235"/>
    </location>
</feature>
<accession>A0ABW3Z996</accession>
<feature type="transmembrane region" description="Helical" evidence="1">
    <location>
        <begin position="112"/>
        <end position="135"/>
    </location>
</feature>
<gene>
    <name evidence="2" type="ORF">ACFQ4O_11165</name>
</gene>
<keyword evidence="1" id="KW-0812">Transmembrane</keyword>
<dbReference type="EMBL" id="JBHTMX010000098">
    <property type="protein sequence ID" value="MFD1332557.1"/>
    <property type="molecule type" value="Genomic_DNA"/>
</dbReference>
<dbReference type="Pfam" id="PF09991">
    <property type="entry name" value="DUF2232"/>
    <property type="match status" value="1"/>
</dbReference>
<dbReference type="Proteomes" id="UP001597171">
    <property type="component" value="Unassembled WGS sequence"/>
</dbReference>
<feature type="transmembrane region" description="Helical" evidence="1">
    <location>
        <begin position="61"/>
        <end position="92"/>
    </location>
</feature>
<feature type="transmembrane region" description="Helical" evidence="1">
    <location>
        <begin position="242"/>
        <end position="262"/>
    </location>
</feature>
<keyword evidence="1" id="KW-1133">Transmembrane helix</keyword>
<organism evidence="2 3">
    <name type="scientific">Methylopila musalis</name>
    <dbReference type="NCBI Taxonomy" id="1134781"/>
    <lineage>
        <taxon>Bacteria</taxon>
        <taxon>Pseudomonadati</taxon>
        <taxon>Pseudomonadota</taxon>
        <taxon>Alphaproteobacteria</taxon>
        <taxon>Hyphomicrobiales</taxon>
        <taxon>Methylopilaceae</taxon>
        <taxon>Methylopila</taxon>
    </lineage>
</organism>
<keyword evidence="1" id="KW-0472">Membrane</keyword>
<dbReference type="RefSeq" id="WP_378775771.1">
    <property type="nucleotide sequence ID" value="NZ_JBHTMX010000098.1"/>
</dbReference>
<sequence length="318" mass="33284">MTNAPLLLVGFCAGLASALLYASAASGSVLAIFLFYIAPLPILIAGIGWRHHAGLIGAARAAVAVGVAGGPTGGLAHAVAVGLPAWWLAYLALLARPGATESQTEWYPVGRLVLWAAVIGALLVAAAIPLVGTSLEEFRGALKAMFTRVFDTDGAATPGLPTGDDRARLFDLMAALLPIMFALLWTVSTLFNLWLAGRVTRASRRLIRPWPELSAMTFPRTASYGFFAAMLGSFLPGLAGLVAELFATTLMVAFALLGLAVIHVTTRAMPTRGLILFGVYALLLIQPWIGVFLAALGLAEISIGVRKRFGGPPPAPRS</sequence>
<comment type="caution">
    <text evidence="2">The sequence shown here is derived from an EMBL/GenBank/DDBJ whole genome shotgun (WGS) entry which is preliminary data.</text>
</comment>
<keyword evidence="3" id="KW-1185">Reference proteome</keyword>
<protein>
    <submittedName>
        <fullName evidence="2">DUF2232 domain-containing protein</fullName>
    </submittedName>
</protein>
<feature type="transmembrane region" description="Helical" evidence="1">
    <location>
        <begin position="274"/>
        <end position="299"/>
    </location>
</feature>
<reference evidence="3" key="1">
    <citation type="journal article" date="2019" name="Int. J. Syst. Evol. Microbiol.">
        <title>The Global Catalogue of Microorganisms (GCM) 10K type strain sequencing project: providing services to taxonomists for standard genome sequencing and annotation.</title>
        <authorList>
            <consortium name="The Broad Institute Genomics Platform"/>
            <consortium name="The Broad Institute Genome Sequencing Center for Infectious Disease"/>
            <person name="Wu L."/>
            <person name="Ma J."/>
        </authorList>
    </citation>
    <scope>NUCLEOTIDE SEQUENCE [LARGE SCALE GENOMIC DNA]</scope>
    <source>
        <strain evidence="3">CCUG 61696</strain>
    </source>
</reference>